<dbReference type="Gene3D" id="2.60.450.10">
    <property type="entry name" value="Lipopolysaccharide (LPS) transport protein A like domain"/>
    <property type="match status" value="1"/>
</dbReference>
<dbReference type="AlphaFoldDB" id="A0A371X1S7"/>
<dbReference type="OrthoDB" id="7873824at2"/>
<proteinExistence type="predicted"/>
<evidence type="ECO:0000313" key="4">
    <source>
        <dbReference type="Proteomes" id="UP000264310"/>
    </source>
</evidence>
<name>A0A371X1S7_9HYPH</name>
<dbReference type="EMBL" id="QURL01000005">
    <property type="protein sequence ID" value="RFC63190.1"/>
    <property type="molecule type" value="Genomic_DNA"/>
</dbReference>
<dbReference type="Pfam" id="PF06835">
    <property type="entry name" value="LptC"/>
    <property type="match status" value="1"/>
</dbReference>
<feature type="transmembrane region" description="Helical" evidence="2">
    <location>
        <begin position="37"/>
        <end position="60"/>
    </location>
</feature>
<gene>
    <name evidence="3" type="primary">lptC</name>
    <name evidence="3" type="ORF">DYI37_14370</name>
</gene>
<dbReference type="GO" id="GO:0005886">
    <property type="term" value="C:plasma membrane"/>
    <property type="evidence" value="ECO:0007669"/>
    <property type="project" value="InterPro"/>
</dbReference>
<comment type="caution">
    <text evidence="3">The sequence shown here is derived from an EMBL/GenBank/DDBJ whole genome shotgun (WGS) entry which is preliminary data.</text>
</comment>
<evidence type="ECO:0000256" key="1">
    <source>
        <dbReference type="SAM" id="MobiDB-lite"/>
    </source>
</evidence>
<sequence length="251" mass="26308">MGSAADHAGHSTTEDARQAREFASARRSGRRVKTLKIVLPVVGCLIVAAGIAITVVARAIPDGVRLSNASIQDGRVVMDDPRMSGVDANDRPFQLVAQKAMQAITGGAVDLEGINAKVSISDDASAVIRASAGHYDPEGQKLNLTGKLDVQTTDGMEIAMRSAAIDLDEGVLTSDEPLFIQTSRQEIRANALRLSDSGDKIRLSGGVSIVLKPDRAANGVEDPADDGLKEAAAIMNDPRLADAEPFSPGDQ</sequence>
<keyword evidence="2" id="KW-0472">Membrane</keyword>
<accession>A0A371X1S7</accession>
<evidence type="ECO:0000313" key="3">
    <source>
        <dbReference type="EMBL" id="RFC63190.1"/>
    </source>
</evidence>
<keyword evidence="2" id="KW-0812">Transmembrane</keyword>
<evidence type="ECO:0000256" key="2">
    <source>
        <dbReference type="SAM" id="Phobius"/>
    </source>
</evidence>
<dbReference type="GO" id="GO:0015221">
    <property type="term" value="F:lipopolysaccharide transmembrane transporter activity"/>
    <property type="evidence" value="ECO:0007669"/>
    <property type="project" value="InterPro"/>
</dbReference>
<protein>
    <submittedName>
        <fullName evidence="3">LPS export ABC transporter periplasmic protein LptC</fullName>
    </submittedName>
</protein>
<dbReference type="InterPro" id="IPR026265">
    <property type="entry name" value="LptC"/>
</dbReference>
<organism evidence="3 4">
    <name type="scientific">Fulvimarina endophytica</name>
    <dbReference type="NCBI Taxonomy" id="2293836"/>
    <lineage>
        <taxon>Bacteria</taxon>
        <taxon>Pseudomonadati</taxon>
        <taxon>Pseudomonadota</taxon>
        <taxon>Alphaproteobacteria</taxon>
        <taxon>Hyphomicrobiales</taxon>
        <taxon>Aurantimonadaceae</taxon>
        <taxon>Fulvimarina</taxon>
    </lineage>
</organism>
<reference evidence="3 4" key="1">
    <citation type="submission" date="2018-08" db="EMBL/GenBank/DDBJ databases">
        <title>Fulvimarina sp. 85, whole genome shotgun sequence.</title>
        <authorList>
            <person name="Tuo L."/>
        </authorList>
    </citation>
    <scope>NUCLEOTIDE SEQUENCE [LARGE SCALE GENOMIC DNA]</scope>
    <source>
        <strain evidence="3 4">85</strain>
    </source>
</reference>
<feature type="compositionally biased region" description="Basic and acidic residues" evidence="1">
    <location>
        <begin position="7"/>
        <end position="24"/>
    </location>
</feature>
<keyword evidence="2" id="KW-1133">Transmembrane helix</keyword>
<feature type="region of interest" description="Disordered" evidence="1">
    <location>
        <begin position="1"/>
        <end position="25"/>
    </location>
</feature>
<dbReference type="NCBIfam" id="TIGR04409">
    <property type="entry name" value="LptC_YrbK"/>
    <property type="match status" value="1"/>
</dbReference>
<dbReference type="Proteomes" id="UP000264310">
    <property type="component" value="Unassembled WGS sequence"/>
</dbReference>
<dbReference type="InterPro" id="IPR010664">
    <property type="entry name" value="LipoPS_assembly_LptC-rel"/>
</dbReference>
<keyword evidence="4" id="KW-1185">Reference proteome</keyword>